<evidence type="ECO:0000313" key="2">
    <source>
        <dbReference type="Proteomes" id="UP000696280"/>
    </source>
</evidence>
<gene>
    <name evidence="1" type="ORF">HYFRA_00002190</name>
</gene>
<name>A0A9N9KLB7_9HELO</name>
<dbReference type="Proteomes" id="UP000696280">
    <property type="component" value="Unassembled WGS sequence"/>
</dbReference>
<accession>A0A9N9KLB7</accession>
<keyword evidence="2" id="KW-1185">Reference proteome</keyword>
<comment type="caution">
    <text evidence="1">The sequence shown here is derived from an EMBL/GenBank/DDBJ whole genome shotgun (WGS) entry which is preliminary data.</text>
</comment>
<sequence length="112" mass="12139">MDIDGRCAELVGFIANIVCEHAGGGDFFLVGSASQIVKCLCASGGSSDILRELQLGGVLRQFHDIDIAHWAEGGVRGLDEFGPGVGPEEFFGSDFGWEDEECLDGWQYLVYY</sequence>
<protein>
    <submittedName>
        <fullName evidence="1">Uncharacterized protein</fullName>
    </submittedName>
</protein>
<organism evidence="1 2">
    <name type="scientific">Hymenoscyphus fraxineus</name>
    <dbReference type="NCBI Taxonomy" id="746836"/>
    <lineage>
        <taxon>Eukaryota</taxon>
        <taxon>Fungi</taxon>
        <taxon>Dikarya</taxon>
        <taxon>Ascomycota</taxon>
        <taxon>Pezizomycotina</taxon>
        <taxon>Leotiomycetes</taxon>
        <taxon>Helotiales</taxon>
        <taxon>Helotiaceae</taxon>
        <taxon>Hymenoscyphus</taxon>
    </lineage>
</organism>
<dbReference type="AlphaFoldDB" id="A0A9N9KLB7"/>
<reference evidence="1" key="1">
    <citation type="submission" date="2021-07" db="EMBL/GenBank/DDBJ databases">
        <authorList>
            <person name="Durling M."/>
        </authorList>
    </citation>
    <scope>NUCLEOTIDE SEQUENCE</scope>
</reference>
<dbReference type="EMBL" id="CAJVRL010000001">
    <property type="protein sequence ID" value="CAG8949061.1"/>
    <property type="molecule type" value="Genomic_DNA"/>
</dbReference>
<proteinExistence type="predicted"/>
<evidence type="ECO:0000313" key="1">
    <source>
        <dbReference type="EMBL" id="CAG8949061.1"/>
    </source>
</evidence>